<dbReference type="SMART" id="SM00138">
    <property type="entry name" value="MeTrc"/>
    <property type="match status" value="1"/>
</dbReference>
<dbReference type="InterPro" id="IPR036804">
    <property type="entry name" value="CheR_N_sf"/>
</dbReference>
<evidence type="ECO:0000259" key="7">
    <source>
        <dbReference type="PROSITE" id="PS50123"/>
    </source>
</evidence>
<dbReference type="SUPFAM" id="SSF53335">
    <property type="entry name" value="S-adenosyl-L-methionine-dependent methyltransferases"/>
    <property type="match status" value="1"/>
</dbReference>
<dbReference type="Pfam" id="PF13432">
    <property type="entry name" value="TPR_16"/>
    <property type="match status" value="1"/>
</dbReference>
<dbReference type="PANTHER" id="PTHR24422">
    <property type="entry name" value="CHEMOTAXIS PROTEIN METHYLTRANSFERASE"/>
    <property type="match status" value="1"/>
</dbReference>
<dbReference type="InterPro" id="IPR000780">
    <property type="entry name" value="CheR_MeTrfase"/>
</dbReference>
<dbReference type="SUPFAM" id="SSF47757">
    <property type="entry name" value="Chemotaxis receptor methyltransferase CheR, N-terminal domain"/>
    <property type="match status" value="1"/>
</dbReference>
<dbReference type="Gene3D" id="1.10.155.10">
    <property type="entry name" value="Chemotaxis receptor methyltransferase CheR, N-terminal domain"/>
    <property type="match status" value="1"/>
</dbReference>
<dbReference type="InterPro" id="IPR019734">
    <property type="entry name" value="TPR_rpt"/>
</dbReference>
<reference evidence="8 9" key="1">
    <citation type="submission" date="2020-01" db="EMBL/GenBank/DDBJ databases">
        <title>Genome sequence of Desulfovibrio aerotolerans DSM 16695(T).</title>
        <authorList>
            <person name="Karnachuk O."/>
            <person name="Avakyan M."/>
            <person name="Mardanov A."/>
            <person name="Kadnikov V."/>
            <person name="Ravin N."/>
        </authorList>
    </citation>
    <scope>NUCLEOTIDE SEQUENCE [LARGE SCALE GENOMIC DNA]</scope>
    <source>
        <strain evidence="8 9">DSM 16695</strain>
    </source>
</reference>
<evidence type="ECO:0000256" key="4">
    <source>
        <dbReference type="ARBA" id="ARBA00022679"/>
    </source>
</evidence>
<dbReference type="PRINTS" id="PR00996">
    <property type="entry name" value="CHERMTFRASE"/>
</dbReference>
<protein>
    <recommendedName>
        <fullName evidence="2">protein-glutamate O-methyltransferase</fullName>
        <ecNumber evidence="2">2.1.1.80</ecNumber>
    </recommendedName>
</protein>
<proteinExistence type="predicted"/>
<comment type="caution">
    <text evidence="8">The sequence shown here is derived from an EMBL/GenBank/DDBJ whole genome shotgun (WGS) entry which is preliminary data.</text>
</comment>
<dbReference type="PANTHER" id="PTHR24422:SF19">
    <property type="entry name" value="CHEMOTAXIS PROTEIN METHYLTRANSFERASE"/>
    <property type="match status" value="1"/>
</dbReference>
<dbReference type="SUPFAM" id="SSF48452">
    <property type="entry name" value="TPR-like"/>
    <property type="match status" value="1"/>
</dbReference>
<dbReference type="AlphaFoldDB" id="A0A7C9IPB6"/>
<dbReference type="GO" id="GO:0032259">
    <property type="term" value="P:methylation"/>
    <property type="evidence" value="ECO:0007669"/>
    <property type="project" value="UniProtKB-KW"/>
</dbReference>
<evidence type="ECO:0000256" key="6">
    <source>
        <dbReference type="SAM" id="MobiDB-lite"/>
    </source>
</evidence>
<feature type="compositionally biased region" description="Low complexity" evidence="6">
    <location>
        <begin position="281"/>
        <end position="297"/>
    </location>
</feature>
<comment type="catalytic activity">
    <reaction evidence="1">
        <text>L-glutamyl-[protein] + S-adenosyl-L-methionine = [protein]-L-glutamate 5-O-methyl ester + S-adenosyl-L-homocysteine</text>
        <dbReference type="Rhea" id="RHEA:24452"/>
        <dbReference type="Rhea" id="RHEA-COMP:10208"/>
        <dbReference type="Rhea" id="RHEA-COMP:10311"/>
        <dbReference type="ChEBI" id="CHEBI:29973"/>
        <dbReference type="ChEBI" id="CHEBI:57856"/>
        <dbReference type="ChEBI" id="CHEBI:59789"/>
        <dbReference type="ChEBI" id="CHEBI:82795"/>
        <dbReference type="EC" id="2.1.1.80"/>
    </reaction>
</comment>
<dbReference type="EC" id="2.1.1.80" evidence="2"/>
<dbReference type="InterPro" id="IPR011990">
    <property type="entry name" value="TPR-like_helical_dom_sf"/>
</dbReference>
<keyword evidence="4" id="KW-0808">Transferase</keyword>
<name>A0A7C9IPB6_9BACT</name>
<dbReference type="Pfam" id="PF01739">
    <property type="entry name" value="CheR"/>
    <property type="match status" value="1"/>
</dbReference>
<evidence type="ECO:0000256" key="1">
    <source>
        <dbReference type="ARBA" id="ARBA00001541"/>
    </source>
</evidence>
<dbReference type="InterPro" id="IPR029063">
    <property type="entry name" value="SAM-dependent_MTases_sf"/>
</dbReference>
<evidence type="ECO:0000313" key="9">
    <source>
        <dbReference type="Proteomes" id="UP000482487"/>
    </source>
</evidence>
<keyword evidence="3" id="KW-0489">Methyltransferase</keyword>
<keyword evidence="9" id="KW-1185">Reference proteome</keyword>
<dbReference type="CDD" id="cd02440">
    <property type="entry name" value="AdoMet_MTases"/>
    <property type="match status" value="1"/>
</dbReference>
<keyword evidence="5" id="KW-0949">S-adenosyl-L-methionine</keyword>
<dbReference type="Proteomes" id="UP000482487">
    <property type="component" value="Unassembled WGS sequence"/>
</dbReference>
<dbReference type="RefSeq" id="WP_160963690.1">
    <property type="nucleotide sequence ID" value="NZ_WVUD01000054.1"/>
</dbReference>
<dbReference type="OrthoDB" id="9786165at2"/>
<feature type="domain" description="CheR-type methyltransferase" evidence="7">
    <location>
        <begin position="1"/>
        <end position="272"/>
    </location>
</feature>
<dbReference type="SMART" id="SM00028">
    <property type="entry name" value="TPR"/>
    <property type="match status" value="4"/>
</dbReference>
<dbReference type="Gene3D" id="1.25.40.10">
    <property type="entry name" value="Tetratricopeptide repeat domain"/>
    <property type="match status" value="1"/>
</dbReference>
<dbReference type="Pfam" id="PF14559">
    <property type="entry name" value="TPR_19"/>
    <property type="match status" value="1"/>
</dbReference>
<feature type="region of interest" description="Disordered" evidence="6">
    <location>
        <begin position="278"/>
        <end position="320"/>
    </location>
</feature>
<dbReference type="GO" id="GO:0008983">
    <property type="term" value="F:protein-glutamate O-methyltransferase activity"/>
    <property type="evidence" value="ECO:0007669"/>
    <property type="project" value="UniProtKB-EC"/>
</dbReference>
<organism evidence="8 9">
    <name type="scientific">Solidesulfovibrio aerotolerans</name>
    <dbReference type="NCBI Taxonomy" id="295255"/>
    <lineage>
        <taxon>Bacteria</taxon>
        <taxon>Pseudomonadati</taxon>
        <taxon>Thermodesulfobacteriota</taxon>
        <taxon>Desulfovibrionia</taxon>
        <taxon>Desulfovibrionales</taxon>
        <taxon>Desulfovibrionaceae</taxon>
        <taxon>Solidesulfovibrio</taxon>
    </lineage>
</organism>
<dbReference type="PROSITE" id="PS50123">
    <property type="entry name" value="CHER"/>
    <property type="match status" value="1"/>
</dbReference>
<gene>
    <name evidence="8" type="ORF">GTA51_18300</name>
</gene>
<evidence type="ECO:0000256" key="5">
    <source>
        <dbReference type="ARBA" id="ARBA00022691"/>
    </source>
</evidence>
<accession>A0A7C9IPB6</accession>
<dbReference type="EMBL" id="WVUD01000054">
    <property type="protein sequence ID" value="MYL85066.1"/>
    <property type="molecule type" value="Genomic_DNA"/>
</dbReference>
<evidence type="ECO:0000256" key="2">
    <source>
        <dbReference type="ARBA" id="ARBA00012534"/>
    </source>
</evidence>
<evidence type="ECO:0000313" key="8">
    <source>
        <dbReference type="EMBL" id="MYL85066.1"/>
    </source>
</evidence>
<sequence>MTPVNPELALFIPLIKERCGLLIKGNNEETLARALNERIGALGINRAAYLAHLTANPAEFQELVNLITINETYFFREPDQISLFVNKMAPDFLVLRAGRTPVRVLCAGCSSGEEPYSLAMALADKYGEAASKLFAFTGVDIDSKALAKARAGHYTRFSFRGVPAGTPERYFDKQHSGYALKAYVKNLVEFHVLNLLEGTFPPSVRDFDIIFFRNVSIYFDLPTRKVIQGRLASIMKDDGVLFLGATETLANNLGVLSLVEDSGLYYFVKKEPATKETAVLSASTEPPVASATPPAASLDPPVASPERPAHTAEASAPLEAARRLTREKRYDEAIPLLDQTLAVRPQDTEALLLKAHVLLNRKDFSAAEQMTHAVLQIDAWSADAQFLLGLAARWRKHPEEAISWFKQVVYAHPACWPAHYYLADLYRNNGETELARRSYRVVVQLLAGGAPDTGISHVPLDLPPEDIRFLCEHQLARLPRAGEPAKRG</sequence>
<dbReference type="Gene3D" id="3.40.50.150">
    <property type="entry name" value="Vaccinia Virus protein VP39"/>
    <property type="match status" value="1"/>
</dbReference>
<evidence type="ECO:0000256" key="3">
    <source>
        <dbReference type="ARBA" id="ARBA00022603"/>
    </source>
</evidence>
<dbReference type="InterPro" id="IPR050903">
    <property type="entry name" value="Bact_Chemotaxis_MeTrfase"/>
</dbReference>
<dbReference type="InterPro" id="IPR022642">
    <property type="entry name" value="CheR_C"/>
</dbReference>